<dbReference type="Gramene" id="PHT62352">
    <property type="protein sequence ID" value="PHT62352"/>
    <property type="gene ID" value="T459_33801"/>
</dbReference>
<dbReference type="Proteomes" id="UP000222542">
    <property type="component" value="Unassembled WGS sequence"/>
</dbReference>
<name>A0A2G2XY17_CAPAN</name>
<dbReference type="AlphaFoldDB" id="A0A2G2XY17"/>
<reference evidence="1 2" key="1">
    <citation type="journal article" date="2014" name="Nat. Genet.">
        <title>Genome sequence of the hot pepper provides insights into the evolution of pungency in Capsicum species.</title>
        <authorList>
            <person name="Kim S."/>
            <person name="Park M."/>
            <person name="Yeom S.I."/>
            <person name="Kim Y.M."/>
            <person name="Lee J.M."/>
            <person name="Lee H.A."/>
            <person name="Seo E."/>
            <person name="Choi J."/>
            <person name="Cheong K."/>
            <person name="Kim K.T."/>
            <person name="Jung K."/>
            <person name="Lee G.W."/>
            <person name="Oh S.K."/>
            <person name="Bae C."/>
            <person name="Kim S.B."/>
            <person name="Lee H.Y."/>
            <person name="Kim S.Y."/>
            <person name="Kim M.S."/>
            <person name="Kang B.C."/>
            <person name="Jo Y.D."/>
            <person name="Yang H.B."/>
            <person name="Jeong H.J."/>
            <person name="Kang W.H."/>
            <person name="Kwon J.K."/>
            <person name="Shin C."/>
            <person name="Lim J.Y."/>
            <person name="Park J.H."/>
            <person name="Huh J.H."/>
            <person name="Kim J.S."/>
            <person name="Kim B.D."/>
            <person name="Cohen O."/>
            <person name="Paran I."/>
            <person name="Suh M.C."/>
            <person name="Lee S.B."/>
            <person name="Kim Y.K."/>
            <person name="Shin Y."/>
            <person name="Noh S.J."/>
            <person name="Park J."/>
            <person name="Seo Y.S."/>
            <person name="Kwon S.Y."/>
            <person name="Kim H.A."/>
            <person name="Park J.M."/>
            <person name="Kim H.J."/>
            <person name="Choi S.B."/>
            <person name="Bosland P.W."/>
            <person name="Reeves G."/>
            <person name="Jo S.H."/>
            <person name="Lee B.W."/>
            <person name="Cho H.T."/>
            <person name="Choi H.S."/>
            <person name="Lee M.S."/>
            <person name="Yu Y."/>
            <person name="Do Choi Y."/>
            <person name="Park B.S."/>
            <person name="van Deynze A."/>
            <person name="Ashrafi H."/>
            <person name="Hill T."/>
            <person name="Kim W.T."/>
            <person name="Pai H.S."/>
            <person name="Ahn H.K."/>
            <person name="Yeam I."/>
            <person name="Giovannoni J.J."/>
            <person name="Rose J.K."/>
            <person name="Sorensen I."/>
            <person name="Lee S.J."/>
            <person name="Kim R.W."/>
            <person name="Choi I.Y."/>
            <person name="Choi B.S."/>
            <person name="Lim J.S."/>
            <person name="Lee Y.H."/>
            <person name="Choi D."/>
        </authorList>
    </citation>
    <scope>NUCLEOTIDE SEQUENCE [LARGE SCALE GENOMIC DNA]</scope>
    <source>
        <strain evidence="2">cv. CM334</strain>
    </source>
</reference>
<sequence length="123" mass="14004">MTTDSHVNDSGTSVAAINITTTSRTRAPQAMAPAEKPKKFTGVDFKRWQQKMFFDLTTLCLQRFTSEEAPEVPEGTSVQEKFVVMEAWKYSDFLCKNYILNGLQDDLYNVYSGMKTSKELWNA</sequence>
<gene>
    <name evidence="1" type="ORF">T459_33801</name>
</gene>
<protein>
    <submittedName>
        <fullName evidence="1">Uncharacterized protein</fullName>
    </submittedName>
</protein>
<reference evidence="1 2" key="2">
    <citation type="journal article" date="2017" name="Genome Biol.">
        <title>New reference genome sequences of hot pepper reveal the massive evolution of plant disease-resistance genes by retroduplication.</title>
        <authorList>
            <person name="Kim S."/>
            <person name="Park J."/>
            <person name="Yeom S.I."/>
            <person name="Kim Y.M."/>
            <person name="Seo E."/>
            <person name="Kim K.T."/>
            <person name="Kim M.S."/>
            <person name="Lee J.M."/>
            <person name="Cheong K."/>
            <person name="Shin H.S."/>
            <person name="Kim S.B."/>
            <person name="Han K."/>
            <person name="Lee J."/>
            <person name="Park M."/>
            <person name="Lee H.A."/>
            <person name="Lee H.Y."/>
            <person name="Lee Y."/>
            <person name="Oh S."/>
            <person name="Lee J.H."/>
            <person name="Choi E."/>
            <person name="Choi E."/>
            <person name="Lee S.E."/>
            <person name="Jeon J."/>
            <person name="Kim H."/>
            <person name="Choi G."/>
            <person name="Song H."/>
            <person name="Lee J."/>
            <person name="Lee S.C."/>
            <person name="Kwon J.K."/>
            <person name="Lee H.Y."/>
            <person name="Koo N."/>
            <person name="Hong Y."/>
            <person name="Kim R.W."/>
            <person name="Kang W.H."/>
            <person name="Huh J.H."/>
            <person name="Kang B.C."/>
            <person name="Yang T.J."/>
            <person name="Lee Y.H."/>
            <person name="Bennetzen J.L."/>
            <person name="Choi D."/>
        </authorList>
    </citation>
    <scope>NUCLEOTIDE SEQUENCE [LARGE SCALE GENOMIC DNA]</scope>
    <source>
        <strain evidence="2">cv. CM334</strain>
    </source>
</reference>
<comment type="caution">
    <text evidence="1">The sequence shown here is derived from an EMBL/GenBank/DDBJ whole genome shotgun (WGS) entry which is preliminary data.</text>
</comment>
<dbReference type="EMBL" id="AYRZ02000084">
    <property type="protein sequence ID" value="PHT62352.1"/>
    <property type="molecule type" value="Genomic_DNA"/>
</dbReference>
<evidence type="ECO:0000313" key="1">
    <source>
        <dbReference type="EMBL" id="PHT62352.1"/>
    </source>
</evidence>
<dbReference type="PANTHER" id="PTHR47592">
    <property type="entry name" value="PBF68 PROTEIN"/>
    <property type="match status" value="1"/>
</dbReference>
<keyword evidence="2" id="KW-1185">Reference proteome</keyword>
<dbReference type="PANTHER" id="PTHR47592:SF27">
    <property type="entry name" value="OS08G0421700 PROTEIN"/>
    <property type="match status" value="1"/>
</dbReference>
<proteinExistence type="predicted"/>
<evidence type="ECO:0000313" key="2">
    <source>
        <dbReference type="Proteomes" id="UP000222542"/>
    </source>
</evidence>
<organism evidence="1 2">
    <name type="scientific">Capsicum annuum</name>
    <name type="common">Capsicum pepper</name>
    <dbReference type="NCBI Taxonomy" id="4072"/>
    <lineage>
        <taxon>Eukaryota</taxon>
        <taxon>Viridiplantae</taxon>
        <taxon>Streptophyta</taxon>
        <taxon>Embryophyta</taxon>
        <taxon>Tracheophyta</taxon>
        <taxon>Spermatophyta</taxon>
        <taxon>Magnoliopsida</taxon>
        <taxon>eudicotyledons</taxon>
        <taxon>Gunneridae</taxon>
        <taxon>Pentapetalae</taxon>
        <taxon>asterids</taxon>
        <taxon>lamiids</taxon>
        <taxon>Solanales</taxon>
        <taxon>Solanaceae</taxon>
        <taxon>Solanoideae</taxon>
        <taxon>Capsiceae</taxon>
        <taxon>Capsicum</taxon>
    </lineage>
</organism>
<accession>A0A2G2XY17</accession>